<dbReference type="SUPFAM" id="SSF51905">
    <property type="entry name" value="FAD/NAD(P)-binding domain"/>
    <property type="match status" value="1"/>
</dbReference>
<dbReference type="InterPro" id="IPR036188">
    <property type="entry name" value="FAD/NAD-bd_sf"/>
</dbReference>
<dbReference type="GO" id="GO:0071949">
    <property type="term" value="F:FAD binding"/>
    <property type="evidence" value="ECO:0007669"/>
    <property type="project" value="InterPro"/>
</dbReference>
<dbReference type="EMBL" id="JYIT01000058">
    <property type="protein sequence ID" value="KJL27089.1"/>
    <property type="molecule type" value="Genomic_DNA"/>
</dbReference>
<dbReference type="Pfam" id="PF21274">
    <property type="entry name" value="Rng_hyd_C"/>
    <property type="match status" value="1"/>
</dbReference>
<evidence type="ECO:0000256" key="1">
    <source>
        <dbReference type="ARBA" id="ARBA00001974"/>
    </source>
</evidence>
<dbReference type="Gene3D" id="3.40.30.120">
    <property type="match status" value="1"/>
</dbReference>
<evidence type="ECO:0000313" key="5">
    <source>
        <dbReference type="EMBL" id="KJL27089.1"/>
    </source>
</evidence>
<organism evidence="5 6">
    <name type="scientific">Microbacterium azadirachtae</name>
    <dbReference type="NCBI Taxonomy" id="582680"/>
    <lineage>
        <taxon>Bacteria</taxon>
        <taxon>Bacillati</taxon>
        <taxon>Actinomycetota</taxon>
        <taxon>Actinomycetes</taxon>
        <taxon>Micrococcales</taxon>
        <taxon>Microbacteriaceae</taxon>
        <taxon>Microbacterium</taxon>
    </lineage>
</organism>
<dbReference type="Pfam" id="PF01494">
    <property type="entry name" value="FAD_binding_3"/>
    <property type="match status" value="1"/>
</dbReference>
<dbReference type="PATRIC" id="fig|582680.7.peg.717"/>
<evidence type="ECO:0000313" key="6">
    <source>
        <dbReference type="Proteomes" id="UP000033448"/>
    </source>
</evidence>
<accession>A0A0F0L311</accession>
<dbReference type="RefSeq" id="WP_052674161.1">
    <property type="nucleotide sequence ID" value="NZ_JYIT01000058.1"/>
</dbReference>
<dbReference type="Gene3D" id="3.30.9.10">
    <property type="entry name" value="D-Amino Acid Oxidase, subunit A, domain 2"/>
    <property type="match status" value="1"/>
</dbReference>
<dbReference type="AlphaFoldDB" id="A0A0F0L311"/>
<evidence type="ECO:0000256" key="3">
    <source>
        <dbReference type="ARBA" id="ARBA00022827"/>
    </source>
</evidence>
<dbReference type="InterPro" id="IPR002938">
    <property type="entry name" value="FAD-bd"/>
</dbReference>
<sequence>MTASVKSPRAPLPPLGEDEWPEAVEVLVMGGGPVGMSCAILLAQRGIDVLLVERRDFVFRFPRAHLLNPRTMEAFHDMGVADDIYAATPTHDRWRKAVWYTTATGPGRFDGLKIGEVPAWGGGPDAERYRASSPRAFANMPQLRLDPLIHSHAVAAAPGRIRAKQEVIGIRQDAESATVEIRDVVSGEVREVRARYVIAADGGRDSAALLGVELEGPRDMREVVNYHVSLNLSAWPEPDALLGHFLHPAGGARRRGTIQALGPTHYDRDSEEWLVSVAGWMVEGDPDDEQALFDSIRRMLGLAEDHGITMHSMTRWTYNGLVAKRFRTGRVFLAGDAAHKHPPTGGLGLNSGIQDAQNLCWKLAAVLDGQAPDALLDSYQAERRPIVAWYTAHSLENANRHPPIAAALGFSEDEAEGFRNLEVFVSETPEGEAMRARVEAEVAHNAHDYSQLGVEAGFHYEAGALVPDGTPVPGDPADPTDFQATSRPGHHLPHVWLASRTADDGGAVSSHDLVERVGLTLLTSASAAGRWQEAIDLVGGALPVTVVAIDDSDGAWQGAREIGGDGALLVRPDRKVAWRSAGMPEDPSMVLDDVLAIILRGGDLPAEDPAEPFLKRIRAAASVLVQ</sequence>
<protein>
    <submittedName>
        <fullName evidence="5">2,4-dichlorophenol 6-monooxygenase</fullName>
        <ecNumber evidence="5">1.14.13.20</ecNumber>
    </submittedName>
</protein>
<gene>
    <name evidence="5" type="primary">tfdB_2</name>
    <name evidence="5" type="ORF">RL72_00693</name>
</gene>
<keyword evidence="5" id="KW-0560">Oxidoreductase</keyword>
<keyword evidence="3" id="KW-0274">FAD</keyword>
<dbReference type="PANTHER" id="PTHR43004">
    <property type="entry name" value="TRK SYSTEM POTASSIUM UPTAKE PROTEIN"/>
    <property type="match status" value="1"/>
</dbReference>
<name>A0A0F0L311_9MICO</name>
<comment type="caution">
    <text evidence="5">The sequence shown here is derived from an EMBL/GenBank/DDBJ whole genome shotgun (WGS) entry which is preliminary data.</text>
</comment>
<reference evidence="5 6" key="1">
    <citation type="submission" date="2015-02" db="EMBL/GenBank/DDBJ databases">
        <title>Draft genome sequences of ten Microbacterium spp. with emphasis on heavy metal contaminated environments.</title>
        <authorList>
            <person name="Corretto E."/>
        </authorList>
    </citation>
    <scope>NUCLEOTIDE SEQUENCE [LARGE SCALE GENOMIC DNA]</scope>
    <source>
        <strain evidence="5 6">DSM 23848</strain>
    </source>
</reference>
<evidence type="ECO:0000259" key="4">
    <source>
        <dbReference type="Pfam" id="PF01494"/>
    </source>
</evidence>
<dbReference type="GO" id="GO:0018666">
    <property type="term" value="F:2,4-dichlorophenol 6-monooxygenase activity"/>
    <property type="evidence" value="ECO:0007669"/>
    <property type="project" value="UniProtKB-EC"/>
</dbReference>
<dbReference type="PRINTS" id="PR00420">
    <property type="entry name" value="RNGMNOXGNASE"/>
</dbReference>
<feature type="domain" description="FAD-binding" evidence="4">
    <location>
        <begin position="24"/>
        <end position="388"/>
    </location>
</feature>
<dbReference type="Proteomes" id="UP000033448">
    <property type="component" value="Unassembled WGS sequence"/>
</dbReference>
<keyword evidence="2" id="KW-0285">Flavoprotein</keyword>
<keyword evidence="6" id="KW-1185">Reference proteome</keyword>
<comment type="cofactor">
    <cofactor evidence="1">
        <name>FAD</name>
        <dbReference type="ChEBI" id="CHEBI:57692"/>
    </cofactor>
</comment>
<evidence type="ECO:0000256" key="2">
    <source>
        <dbReference type="ARBA" id="ARBA00022630"/>
    </source>
</evidence>
<proteinExistence type="predicted"/>
<dbReference type="PANTHER" id="PTHR43004:SF19">
    <property type="entry name" value="BINDING MONOOXYGENASE, PUTATIVE (JCVI)-RELATED"/>
    <property type="match status" value="1"/>
</dbReference>
<keyword evidence="5" id="KW-0503">Monooxygenase</keyword>
<dbReference type="EC" id="1.14.13.20" evidence="5"/>
<dbReference type="Gene3D" id="3.50.50.60">
    <property type="entry name" value="FAD/NAD(P)-binding domain"/>
    <property type="match status" value="1"/>
</dbReference>
<dbReference type="InterPro" id="IPR050641">
    <property type="entry name" value="RIFMO-like"/>
</dbReference>